<dbReference type="OMA" id="CEGHAIL"/>
<feature type="transmembrane region" description="Helical" evidence="1">
    <location>
        <begin position="172"/>
        <end position="194"/>
    </location>
</feature>
<evidence type="ECO:0000313" key="3">
    <source>
        <dbReference type="Proteomes" id="UP000030762"/>
    </source>
</evidence>
<evidence type="ECO:0000256" key="1">
    <source>
        <dbReference type="SAM" id="Phobius"/>
    </source>
</evidence>
<keyword evidence="1" id="KW-1133">Transmembrane helix</keyword>
<dbReference type="InParanoid" id="T0RT41"/>
<feature type="transmembrane region" description="Helical" evidence="1">
    <location>
        <begin position="125"/>
        <end position="152"/>
    </location>
</feature>
<feature type="transmembrane region" description="Helical" evidence="1">
    <location>
        <begin position="699"/>
        <end position="724"/>
    </location>
</feature>
<feature type="transmembrane region" description="Helical" evidence="1">
    <location>
        <begin position="426"/>
        <end position="453"/>
    </location>
</feature>
<sequence>MWSTAAFVGNATLSYLNGTRGAGDTWYANSLANFLVFLCVEMHDASDLDRCVPSTSAYAAKNASSGICLALHDEGNCFAQNLCERRESCKWPLLTDEISVRVPLFTDADAVVATQWVRKSYPKTLYLYTVPGLLVAAVLVLSTWTFCVMRFGCNRCWGATPSRHGYTWLERWGPIVVFLWTTCFLIACAAIALAQGVAFQDAAQSIAGSTNATMTQLATVRTDAFVPFEALQTALPNVSRSDVAMALAPAARPGNWTNVVASMESFTDAYRDAGEYPLYACSRSPDAHLVPTTTSCTACPEVVCGDINGSLQRILDDTAPIALTPPLTTLLEPSVNASSTLDLGRLRAPLDSIRSLAAAYYTSTYPRLLHGFDVLESLSVRALQATLGLGLVSSALGLVGIFAGLVSGSSRLVHLLHGSWMTGVVFSFLGLVLGTYCLVLAVVGLDLCTYFSLMKSEPNRYLPSAGATIVAQCLGERTYETAFPELRPLAQWTCEGHAILESFALINLSQPLEAAEAYSARLQSFRPSTTFGYTMSELLRRIAALAVATTKATWTPTRLLSPWQVYGSALDPTPCTQLQPPDVSPLCFMALQCHGTNTTCYTSFERAYSLKRLDVDATALLASMTSTYVSGPKALYAAYATTTASSRTAYVHAIATNSSLGASLAAGQALACAPSLRCATFQAQAATLEAGLCHSTLEFLALCSALLFAATVCHLAQVLAAILLQKRLRGQDLHEMARRKQQAAVATCTDTCSTIRKQ</sequence>
<proteinExistence type="predicted"/>
<protein>
    <submittedName>
        <fullName evidence="2">Uncharacterized protein</fullName>
    </submittedName>
</protein>
<dbReference type="Proteomes" id="UP000030762">
    <property type="component" value="Unassembled WGS sequence"/>
</dbReference>
<gene>
    <name evidence="2" type="ORF">SDRG_08947</name>
</gene>
<dbReference type="STRING" id="1156394.T0RT41"/>
<keyword evidence="3" id="KW-1185">Reference proteome</keyword>
<keyword evidence="1" id="KW-0472">Membrane</keyword>
<dbReference type="OrthoDB" id="76983at2759"/>
<evidence type="ECO:0000313" key="2">
    <source>
        <dbReference type="EMBL" id="EQC33432.1"/>
    </source>
</evidence>
<dbReference type="EMBL" id="JH767159">
    <property type="protein sequence ID" value="EQC33432.1"/>
    <property type="molecule type" value="Genomic_DNA"/>
</dbReference>
<name>T0RT41_SAPDV</name>
<feature type="transmembrane region" description="Helical" evidence="1">
    <location>
        <begin position="385"/>
        <end position="406"/>
    </location>
</feature>
<accession>T0RT41</accession>
<keyword evidence="1" id="KW-0812">Transmembrane</keyword>
<dbReference type="VEuPathDB" id="FungiDB:SDRG_08947"/>
<organism evidence="2 3">
    <name type="scientific">Saprolegnia diclina (strain VS20)</name>
    <dbReference type="NCBI Taxonomy" id="1156394"/>
    <lineage>
        <taxon>Eukaryota</taxon>
        <taxon>Sar</taxon>
        <taxon>Stramenopiles</taxon>
        <taxon>Oomycota</taxon>
        <taxon>Saprolegniomycetes</taxon>
        <taxon>Saprolegniales</taxon>
        <taxon>Saprolegniaceae</taxon>
        <taxon>Saprolegnia</taxon>
    </lineage>
</organism>
<dbReference type="GeneID" id="19949674"/>
<dbReference type="RefSeq" id="XP_008613072.1">
    <property type="nucleotide sequence ID" value="XM_008614850.1"/>
</dbReference>
<reference evidence="2 3" key="1">
    <citation type="submission" date="2012-04" db="EMBL/GenBank/DDBJ databases">
        <title>The Genome Sequence of Saprolegnia declina VS20.</title>
        <authorList>
            <consortium name="The Broad Institute Genome Sequencing Platform"/>
            <person name="Russ C."/>
            <person name="Nusbaum C."/>
            <person name="Tyler B."/>
            <person name="van West P."/>
            <person name="Dieguez-Uribeondo J."/>
            <person name="de Bruijn I."/>
            <person name="Tripathy S."/>
            <person name="Jiang R."/>
            <person name="Young S.K."/>
            <person name="Zeng Q."/>
            <person name="Gargeya S."/>
            <person name="Fitzgerald M."/>
            <person name="Haas B."/>
            <person name="Abouelleil A."/>
            <person name="Alvarado L."/>
            <person name="Arachchi H.M."/>
            <person name="Berlin A."/>
            <person name="Chapman S.B."/>
            <person name="Goldberg J."/>
            <person name="Griggs A."/>
            <person name="Gujja S."/>
            <person name="Hansen M."/>
            <person name="Howarth C."/>
            <person name="Imamovic A."/>
            <person name="Larimer J."/>
            <person name="McCowen C."/>
            <person name="Montmayeur A."/>
            <person name="Murphy C."/>
            <person name="Neiman D."/>
            <person name="Pearson M."/>
            <person name="Priest M."/>
            <person name="Roberts A."/>
            <person name="Saif S."/>
            <person name="Shea T."/>
            <person name="Sisk P."/>
            <person name="Sykes S."/>
            <person name="Wortman J."/>
            <person name="Nusbaum C."/>
            <person name="Birren B."/>
        </authorList>
    </citation>
    <scope>NUCLEOTIDE SEQUENCE [LARGE SCALE GENOMIC DNA]</scope>
    <source>
        <strain evidence="2 3">VS20</strain>
    </source>
</reference>
<dbReference type="eggNOG" id="ENOG502QSZJ">
    <property type="taxonomic scope" value="Eukaryota"/>
</dbReference>
<dbReference type="AlphaFoldDB" id="T0RT41"/>